<dbReference type="SMART" id="SM00448">
    <property type="entry name" value="REC"/>
    <property type="match status" value="1"/>
</dbReference>
<dbReference type="PROSITE" id="PS50930">
    <property type="entry name" value="HTH_LYTTR"/>
    <property type="match status" value="1"/>
</dbReference>
<evidence type="ECO:0000313" key="4">
    <source>
        <dbReference type="EMBL" id="AMY10733.1"/>
    </source>
</evidence>
<organism evidence="4 5">
    <name type="scientific">Luteitalea pratensis</name>
    <dbReference type="NCBI Taxonomy" id="1855912"/>
    <lineage>
        <taxon>Bacteria</taxon>
        <taxon>Pseudomonadati</taxon>
        <taxon>Acidobacteriota</taxon>
        <taxon>Vicinamibacteria</taxon>
        <taxon>Vicinamibacterales</taxon>
        <taxon>Vicinamibacteraceae</taxon>
        <taxon>Luteitalea</taxon>
    </lineage>
</organism>
<reference evidence="4 5" key="1">
    <citation type="journal article" date="2016" name="Genome Announc.">
        <title>First Complete Genome Sequence of a Subdivision 6 Acidobacterium Strain.</title>
        <authorList>
            <person name="Huang S."/>
            <person name="Vieira S."/>
            <person name="Bunk B."/>
            <person name="Riedel T."/>
            <person name="Sproer C."/>
            <person name="Overmann J."/>
        </authorList>
    </citation>
    <scope>NUCLEOTIDE SEQUENCE [LARGE SCALE GENOMIC DNA]</scope>
    <source>
        <strain evidence="5">DSM 100886 HEG_-6_39</strain>
    </source>
</reference>
<reference evidence="5" key="2">
    <citation type="submission" date="2016-04" db="EMBL/GenBank/DDBJ databases">
        <title>First Complete Genome Sequence of a Subdivision 6 Acidobacterium.</title>
        <authorList>
            <person name="Huang S."/>
            <person name="Vieira S."/>
            <person name="Bunk B."/>
            <person name="Riedel T."/>
            <person name="Sproeer C."/>
            <person name="Overmann J."/>
        </authorList>
    </citation>
    <scope>NUCLEOTIDE SEQUENCE [LARGE SCALE GENOMIC DNA]</scope>
    <source>
        <strain evidence="5">DSM 100886 HEG_-6_39</strain>
    </source>
</reference>
<gene>
    <name evidence="4" type="primary">yehT_3</name>
    <name evidence="4" type="ORF">LuPra_03972</name>
</gene>
<evidence type="ECO:0000259" key="2">
    <source>
        <dbReference type="PROSITE" id="PS50110"/>
    </source>
</evidence>
<dbReference type="Proteomes" id="UP000076079">
    <property type="component" value="Chromosome"/>
</dbReference>
<proteinExistence type="predicted"/>
<dbReference type="AlphaFoldDB" id="A0A143PRE9"/>
<name>A0A143PRE9_LUTPR</name>
<dbReference type="InterPro" id="IPR046947">
    <property type="entry name" value="LytR-like"/>
</dbReference>
<dbReference type="SMART" id="SM00850">
    <property type="entry name" value="LytTR"/>
    <property type="match status" value="1"/>
</dbReference>
<evidence type="ECO:0000256" key="1">
    <source>
        <dbReference type="PROSITE-ProRule" id="PRU00169"/>
    </source>
</evidence>
<keyword evidence="1" id="KW-0597">Phosphoprotein</keyword>
<sequence length="249" mass="27916">MTVRVLIVDDEPIARRRLKGLLQAEPSVEIVGESEDGESALAGIRRLRPDLVFLDVQMPGLDGFDVIELLPDAECPAVIFVTAYDQYALRAFDVHAVDYLLKPFERGRLRSSLARAAALAGSGGTPARLHALVDTVRADRPLQRFLVKTPKRVYAVRADDVESLESAGHYVELRTATGTHLVRDAMAAIEQRLDRERFVRIHRSAIVNIDKVKELRPAFHGEFEVVLSSDRRLRCSRTYATELTRVMES</sequence>
<dbReference type="Gene3D" id="3.40.50.2300">
    <property type="match status" value="1"/>
</dbReference>
<feature type="domain" description="HTH LytTR-type" evidence="3">
    <location>
        <begin position="145"/>
        <end position="249"/>
    </location>
</feature>
<feature type="modified residue" description="4-aspartylphosphate" evidence="1">
    <location>
        <position position="55"/>
    </location>
</feature>
<dbReference type="InterPro" id="IPR001789">
    <property type="entry name" value="Sig_transdc_resp-reg_receiver"/>
</dbReference>
<dbReference type="Gene3D" id="2.40.50.1020">
    <property type="entry name" value="LytTr DNA-binding domain"/>
    <property type="match status" value="1"/>
</dbReference>
<dbReference type="EMBL" id="CP015136">
    <property type="protein sequence ID" value="AMY10733.1"/>
    <property type="molecule type" value="Genomic_DNA"/>
</dbReference>
<dbReference type="Pfam" id="PF00072">
    <property type="entry name" value="Response_reg"/>
    <property type="match status" value="1"/>
</dbReference>
<dbReference type="PROSITE" id="PS50110">
    <property type="entry name" value="RESPONSE_REGULATORY"/>
    <property type="match status" value="1"/>
</dbReference>
<dbReference type="KEGG" id="abac:LuPra_03972"/>
<evidence type="ECO:0000259" key="3">
    <source>
        <dbReference type="PROSITE" id="PS50930"/>
    </source>
</evidence>
<dbReference type="STRING" id="1855912.LuPra_03972"/>
<dbReference type="GO" id="GO:0003677">
    <property type="term" value="F:DNA binding"/>
    <property type="evidence" value="ECO:0007669"/>
    <property type="project" value="InterPro"/>
</dbReference>
<dbReference type="SUPFAM" id="SSF52172">
    <property type="entry name" value="CheY-like"/>
    <property type="match status" value="1"/>
</dbReference>
<dbReference type="GO" id="GO:0000156">
    <property type="term" value="F:phosphorelay response regulator activity"/>
    <property type="evidence" value="ECO:0007669"/>
    <property type="project" value="InterPro"/>
</dbReference>
<dbReference type="InterPro" id="IPR007492">
    <property type="entry name" value="LytTR_DNA-bd_dom"/>
</dbReference>
<dbReference type="InterPro" id="IPR011006">
    <property type="entry name" value="CheY-like_superfamily"/>
</dbReference>
<dbReference type="OrthoDB" id="9809318at2"/>
<dbReference type="PANTHER" id="PTHR37299">
    <property type="entry name" value="TRANSCRIPTIONAL REGULATOR-RELATED"/>
    <property type="match status" value="1"/>
</dbReference>
<dbReference type="Pfam" id="PF04397">
    <property type="entry name" value="LytTR"/>
    <property type="match status" value="1"/>
</dbReference>
<evidence type="ECO:0000313" key="5">
    <source>
        <dbReference type="Proteomes" id="UP000076079"/>
    </source>
</evidence>
<accession>A0A143PRE9</accession>
<feature type="domain" description="Response regulatory" evidence="2">
    <location>
        <begin position="4"/>
        <end position="117"/>
    </location>
</feature>
<keyword evidence="5" id="KW-1185">Reference proteome</keyword>
<protein>
    <submittedName>
        <fullName evidence="4">Transcriptional regulatory protein YehT</fullName>
    </submittedName>
</protein>
<dbReference type="PANTHER" id="PTHR37299:SF1">
    <property type="entry name" value="STAGE 0 SPORULATION PROTEIN A HOMOLOG"/>
    <property type="match status" value="1"/>
</dbReference>
<dbReference type="RefSeq" id="WP_110172344.1">
    <property type="nucleotide sequence ID" value="NZ_CP015136.1"/>
</dbReference>